<reference evidence="2 3" key="1">
    <citation type="submission" date="2020-09" db="EMBL/GenBank/DDBJ databases">
        <title>Genome sequencing and assembly of Pontibacter sp.</title>
        <authorList>
            <person name="Chhetri G."/>
        </authorList>
    </citation>
    <scope>NUCLEOTIDE SEQUENCE [LARGE SCALE GENOMIC DNA]</scope>
    <source>
        <strain evidence="2 3">JH31</strain>
    </source>
</reference>
<name>A0ABR7XHG7_9BACT</name>
<protein>
    <submittedName>
        <fullName evidence="2">Uncharacterized protein</fullName>
    </submittedName>
</protein>
<sequence>MNGTVKILIGSALLLIGVVVLYKAITDLQSKGAGFGGNIKILSSSIIFILAGIYLIIESL</sequence>
<evidence type="ECO:0000256" key="1">
    <source>
        <dbReference type="SAM" id="Phobius"/>
    </source>
</evidence>
<feature type="transmembrane region" description="Helical" evidence="1">
    <location>
        <begin position="37"/>
        <end position="57"/>
    </location>
</feature>
<organism evidence="2 3">
    <name type="scientific">Pontibacter aquaedesilientis</name>
    <dbReference type="NCBI Taxonomy" id="2766980"/>
    <lineage>
        <taxon>Bacteria</taxon>
        <taxon>Pseudomonadati</taxon>
        <taxon>Bacteroidota</taxon>
        <taxon>Cytophagia</taxon>
        <taxon>Cytophagales</taxon>
        <taxon>Hymenobacteraceae</taxon>
        <taxon>Pontibacter</taxon>
    </lineage>
</organism>
<evidence type="ECO:0000313" key="2">
    <source>
        <dbReference type="EMBL" id="MBD1396866.1"/>
    </source>
</evidence>
<feature type="transmembrane region" description="Helical" evidence="1">
    <location>
        <begin position="7"/>
        <end position="25"/>
    </location>
</feature>
<comment type="caution">
    <text evidence="2">The sequence shown here is derived from an EMBL/GenBank/DDBJ whole genome shotgun (WGS) entry which is preliminary data.</text>
</comment>
<dbReference type="Proteomes" id="UP000625551">
    <property type="component" value="Unassembled WGS sequence"/>
</dbReference>
<gene>
    <name evidence="2" type="ORF">H9Q13_06795</name>
</gene>
<accession>A0ABR7XHG7</accession>
<keyword evidence="3" id="KW-1185">Reference proteome</keyword>
<evidence type="ECO:0000313" key="3">
    <source>
        <dbReference type="Proteomes" id="UP000625551"/>
    </source>
</evidence>
<keyword evidence="1" id="KW-0472">Membrane</keyword>
<keyword evidence="1" id="KW-0812">Transmembrane</keyword>
<keyword evidence="1" id="KW-1133">Transmembrane helix</keyword>
<dbReference type="EMBL" id="JACXAJ010000002">
    <property type="protein sequence ID" value="MBD1396866.1"/>
    <property type="molecule type" value="Genomic_DNA"/>
</dbReference>
<proteinExistence type="predicted"/>